<dbReference type="OrthoDB" id="9771302at2"/>
<dbReference type="Gene3D" id="3.40.50.720">
    <property type="entry name" value="NAD(P)-binding Rossmann-like Domain"/>
    <property type="match status" value="1"/>
</dbReference>
<dbReference type="GO" id="GO:0042602">
    <property type="term" value="F:riboflavin reductase (NADPH) activity"/>
    <property type="evidence" value="ECO:0007669"/>
    <property type="project" value="TreeGrafter"/>
</dbReference>
<name>Z9JNZ3_9MICO</name>
<gene>
    <name evidence="2" type="ORF">BF93_09925</name>
</gene>
<dbReference type="eggNOG" id="COG0702">
    <property type="taxonomic scope" value="Bacteria"/>
</dbReference>
<organism evidence="2 3">
    <name type="scientific">Brachybacterium phenoliresistens</name>
    <dbReference type="NCBI Taxonomy" id="396014"/>
    <lineage>
        <taxon>Bacteria</taxon>
        <taxon>Bacillati</taxon>
        <taxon>Actinomycetota</taxon>
        <taxon>Actinomycetes</taxon>
        <taxon>Micrococcales</taxon>
        <taxon>Dermabacteraceae</taxon>
        <taxon>Brachybacterium</taxon>
    </lineage>
</organism>
<dbReference type="EMBL" id="JDYK01000026">
    <property type="protein sequence ID" value="EWS79733.1"/>
    <property type="molecule type" value="Genomic_DNA"/>
</dbReference>
<dbReference type="RefSeq" id="WP_038374411.1">
    <property type="nucleotide sequence ID" value="NZ_BAAAOW010000001.1"/>
</dbReference>
<comment type="caution">
    <text evidence="2">The sequence shown here is derived from an EMBL/GenBank/DDBJ whole genome shotgun (WGS) entry which is preliminary data.</text>
</comment>
<sequence>MRISVLGASGRTGSAVVRRAREAGHEVTAVVREQSRLDEDLHPEHVVAGRDWDATLLTRAVAGADAVAFCLGPVPGGPRTVQQDLVALTLAAMRETGTRRLAAISASGGVVDGDDPLSRYLAKPIISRLLRHAFADMAEMEARIRASDRDWTILRPPRLLDGPGRGRYRSRRDGNVRWSYSLARADLALAVLDAIADASSIGATISVAAGTPDSSAGAHR</sequence>
<dbReference type="STRING" id="396014.BF93_09925"/>
<evidence type="ECO:0000259" key="1">
    <source>
        <dbReference type="Pfam" id="PF13460"/>
    </source>
</evidence>
<dbReference type="InterPro" id="IPR036291">
    <property type="entry name" value="NAD(P)-bd_dom_sf"/>
</dbReference>
<dbReference type="InterPro" id="IPR051606">
    <property type="entry name" value="Polyketide_Oxido-like"/>
</dbReference>
<accession>Z9JNZ3</accession>
<dbReference type="Pfam" id="PF13460">
    <property type="entry name" value="NAD_binding_10"/>
    <property type="match status" value="1"/>
</dbReference>
<keyword evidence="3" id="KW-1185">Reference proteome</keyword>
<dbReference type="PANTHER" id="PTHR43355:SF2">
    <property type="entry name" value="FLAVIN REDUCTASE (NADPH)"/>
    <property type="match status" value="1"/>
</dbReference>
<reference evidence="2 3" key="1">
    <citation type="submission" date="2014-02" db="EMBL/GenBank/DDBJ databases">
        <title>Genome sequence of Brachybacterium phenoliresistens strain W13A50.</title>
        <authorList>
            <person name="Wang X."/>
        </authorList>
    </citation>
    <scope>NUCLEOTIDE SEQUENCE [LARGE SCALE GENOMIC DNA]</scope>
    <source>
        <strain evidence="2 3">W13A50</strain>
    </source>
</reference>
<feature type="domain" description="NAD(P)-binding" evidence="1">
    <location>
        <begin position="7"/>
        <end position="197"/>
    </location>
</feature>
<dbReference type="HOGENOM" id="CLU_025711_4_5_11"/>
<dbReference type="AlphaFoldDB" id="Z9JNZ3"/>
<proteinExistence type="predicted"/>
<evidence type="ECO:0000313" key="3">
    <source>
        <dbReference type="Proteomes" id="UP000023067"/>
    </source>
</evidence>
<dbReference type="InterPro" id="IPR016040">
    <property type="entry name" value="NAD(P)-bd_dom"/>
</dbReference>
<evidence type="ECO:0000313" key="2">
    <source>
        <dbReference type="EMBL" id="EWS79733.1"/>
    </source>
</evidence>
<dbReference type="SUPFAM" id="SSF51735">
    <property type="entry name" value="NAD(P)-binding Rossmann-fold domains"/>
    <property type="match status" value="1"/>
</dbReference>
<dbReference type="PANTHER" id="PTHR43355">
    <property type="entry name" value="FLAVIN REDUCTASE (NADPH)"/>
    <property type="match status" value="1"/>
</dbReference>
<dbReference type="GO" id="GO:0004074">
    <property type="term" value="F:biliverdin reductase [NAD(P)H] activity"/>
    <property type="evidence" value="ECO:0007669"/>
    <property type="project" value="TreeGrafter"/>
</dbReference>
<dbReference type="Proteomes" id="UP000023067">
    <property type="component" value="Unassembled WGS sequence"/>
</dbReference>
<dbReference type="PATRIC" id="fig|396014.3.peg.3481"/>
<protein>
    <submittedName>
        <fullName evidence="2">NADH-flavin reductase</fullName>
    </submittedName>
</protein>